<dbReference type="eggNOG" id="ENOG5030YA2">
    <property type="taxonomic scope" value="Bacteria"/>
</dbReference>
<accession>A0A081PGG1</accession>
<name>A0A081PGG1_9SPHI</name>
<keyword evidence="3" id="KW-1185">Reference proteome</keyword>
<comment type="caution">
    <text evidence="2">The sequence shown here is derived from an EMBL/GenBank/DDBJ whole genome shotgun (WGS) entry which is preliminary data.</text>
</comment>
<gene>
    <name evidence="2" type="ORF">N180_05955</name>
</gene>
<feature type="transmembrane region" description="Helical" evidence="1">
    <location>
        <begin position="46"/>
        <end position="65"/>
    </location>
</feature>
<sequence>MNIDLDDFIKENRKEFDTERPSGGVWDKIEQELDKQGEKKPKKRRLYLAMSIAASLLILMGLVFLNRGPAGRSKLNLAEINPVAAQKQMRFASMIAEKRDSLANYASDNPELYEKFNSDLQVLNQNYEKLRKELPGSPNQQLIVKAMVRNLEIQMHLLSQQLSIISSVTEYNKENQI</sequence>
<protein>
    <recommendedName>
        <fullName evidence="4">Anti-sigma factor</fullName>
    </recommendedName>
</protein>
<evidence type="ECO:0000313" key="2">
    <source>
        <dbReference type="EMBL" id="KEQ29784.1"/>
    </source>
</evidence>
<evidence type="ECO:0008006" key="4">
    <source>
        <dbReference type="Google" id="ProtNLM"/>
    </source>
</evidence>
<dbReference type="Proteomes" id="UP000028007">
    <property type="component" value="Unassembled WGS sequence"/>
</dbReference>
<dbReference type="EMBL" id="JNFF01000062">
    <property type="protein sequence ID" value="KEQ29784.1"/>
    <property type="molecule type" value="Genomic_DNA"/>
</dbReference>
<evidence type="ECO:0000256" key="1">
    <source>
        <dbReference type="SAM" id="Phobius"/>
    </source>
</evidence>
<reference evidence="2 3" key="1">
    <citation type="journal article" date="1992" name="Int. J. Syst. Bacteriol.">
        <title>Sphingobacterium antarcticus sp. nov. a Psychrotrophic Bacterium from the Soils of Schirmacher Oasis, Antarctica.</title>
        <authorList>
            <person name="Shivaji S."/>
            <person name="Ray M.K."/>
            <person name="Rao N.S."/>
            <person name="Saiserr L."/>
            <person name="Jagannadham M.V."/>
            <person name="Kumar G.S."/>
            <person name="Reddy G."/>
            <person name="Bhargava P.M."/>
        </authorList>
    </citation>
    <scope>NUCLEOTIDE SEQUENCE [LARGE SCALE GENOMIC DNA]</scope>
    <source>
        <strain evidence="2 3">4BY</strain>
    </source>
</reference>
<proteinExistence type="predicted"/>
<keyword evidence="1" id="KW-0472">Membrane</keyword>
<evidence type="ECO:0000313" key="3">
    <source>
        <dbReference type="Proteomes" id="UP000028007"/>
    </source>
</evidence>
<dbReference type="AlphaFoldDB" id="A0A081PGG1"/>
<keyword evidence="1" id="KW-1133">Transmembrane helix</keyword>
<dbReference type="OrthoDB" id="1120747at2"/>
<keyword evidence="1" id="KW-0812">Transmembrane</keyword>
<dbReference type="RefSeq" id="WP_037441295.1">
    <property type="nucleotide sequence ID" value="NZ_JNFF01000062.1"/>
</dbReference>
<organism evidence="2 3">
    <name type="scientific">Pedobacter antarcticus 4BY</name>
    <dbReference type="NCBI Taxonomy" id="1358423"/>
    <lineage>
        <taxon>Bacteria</taxon>
        <taxon>Pseudomonadati</taxon>
        <taxon>Bacteroidota</taxon>
        <taxon>Sphingobacteriia</taxon>
        <taxon>Sphingobacteriales</taxon>
        <taxon>Sphingobacteriaceae</taxon>
        <taxon>Pedobacter</taxon>
    </lineage>
</organism>